<accession>A0A4S3KP44</accession>
<comment type="caution">
    <text evidence="9">The sequence shown here is derived from an EMBL/GenBank/DDBJ whole genome shotgun (WGS) entry which is preliminary data.</text>
</comment>
<evidence type="ECO:0000256" key="6">
    <source>
        <dbReference type="PROSITE-ProRule" id="PRU01161"/>
    </source>
</evidence>
<dbReference type="PANTHER" id="PTHR14226:SF29">
    <property type="entry name" value="NEUROPATHY TARGET ESTERASE SWS"/>
    <property type="match status" value="1"/>
</dbReference>
<protein>
    <recommendedName>
        <fullName evidence="8">PNPLA domain-containing protein</fullName>
    </recommendedName>
</protein>
<feature type="domain" description="PNPLA" evidence="8">
    <location>
        <begin position="58"/>
        <end position="250"/>
    </location>
</feature>
<dbReference type="CDD" id="cd07205">
    <property type="entry name" value="Pat_PNPLA6_PNPLA7_NTE1_like"/>
    <property type="match status" value="1"/>
</dbReference>
<gene>
    <name evidence="9" type="ORF">B1806_07185</name>
</gene>
<dbReference type="InterPro" id="IPR016035">
    <property type="entry name" value="Acyl_Trfase/lysoPLipase"/>
</dbReference>
<comment type="subcellular location">
    <subcellularLocation>
        <location evidence="1">Membrane</location>
    </subcellularLocation>
</comment>
<evidence type="ECO:0000313" key="9">
    <source>
        <dbReference type="EMBL" id="THD10636.1"/>
    </source>
</evidence>
<feature type="short sequence motif" description="DGA/G" evidence="6">
    <location>
        <begin position="237"/>
        <end position="239"/>
    </location>
</feature>
<dbReference type="GO" id="GO:0019867">
    <property type="term" value="C:outer membrane"/>
    <property type="evidence" value="ECO:0007669"/>
    <property type="project" value="InterPro"/>
</dbReference>
<dbReference type="Proteomes" id="UP000307749">
    <property type="component" value="Unassembled WGS sequence"/>
</dbReference>
<reference evidence="9 10" key="1">
    <citation type="submission" date="2017-02" db="EMBL/GenBank/DDBJ databases">
        <title>Whole genome sequencing of Metallibacterium scheffleri DSM 24874 (T).</title>
        <authorList>
            <person name="Kumar S."/>
            <person name="Patil P."/>
            <person name="Patil P.B."/>
        </authorList>
    </citation>
    <scope>NUCLEOTIDE SEQUENCE [LARGE SCALE GENOMIC DNA]</scope>
    <source>
        <strain evidence="9 10">DSM 24874</strain>
    </source>
</reference>
<name>A0A4S3KP44_9GAMM</name>
<dbReference type="Gene3D" id="2.40.160.50">
    <property type="entry name" value="membrane protein fhac: a member of the omp85/tpsb transporter family"/>
    <property type="match status" value="1"/>
</dbReference>
<keyword evidence="7" id="KW-0732">Signal</keyword>
<evidence type="ECO:0000313" key="10">
    <source>
        <dbReference type="Proteomes" id="UP000307749"/>
    </source>
</evidence>
<evidence type="ECO:0000256" key="5">
    <source>
        <dbReference type="ARBA" id="ARBA00023136"/>
    </source>
</evidence>
<evidence type="ECO:0000256" key="4">
    <source>
        <dbReference type="ARBA" id="ARBA00023098"/>
    </source>
</evidence>
<dbReference type="InterPro" id="IPR000184">
    <property type="entry name" value="Bac_surfAg_D15"/>
</dbReference>
<dbReference type="Pfam" id="PF01734">
    <property type="entry name" value="Patatin"/>
    <property type="match status" value="1"/>
</dbReference>
<evidence type="ECO:0000256" key="1">
    <source>
        <dbReference type="ARBA" id="ARBA00004370"/>
    </source>
</evidence>
<feature type="short sequence motif" description="GXGXXG" evidence="6">
    <location>
        <begin position="62"/>
        <end position="67"/>
    </location>
</feature>
<feature type="short sequence motif" description="GXSXG" evidence="6">
    <location>
        <begin position="89"/>
        <end position="93"/>
    </location>
</feature>
<keyword evidence="3 6" id="KW-0442">Lipid degradation</keyword>
<organism evidence="9 10">
    <name type="scientific">Metallibacterium scheffleri</name>
    <dbReference type="NCBI Taxonomy" id="993689"/>
    <lineage>
        <taxon>Bacteria</taxon>
        <taxon>Pseudomonadati</taxon>
        <taxon>Pseudomonadota</taxon>
        <taxon>Gammaproteobacteria</taxon>
        <taxon>Lysobacterales</taxon>
        <taxon>Rhodanobacteraceae</taxon>
        <taxon>Metallibacterium</taxon>
    </lineage>
</organism>
<dbReference type="AlphaFoldDB" id="A0A4S3KP44"/>
<dbReference type="PANTHER" id="PTHR14226">
    <property type="entry name" value="NEUROPATHY TARGET ESTERASE/SWISS CHEESE D.MELANOGASTER"/>
    <property type="match status" value="1"/>
</dbReference>
<feature type="chain" id="PRO_5020902573" description="PNPLA domain-containing protein" evidence="7">
    <location>
        <begin position="33"/>
        <end position="766"/>
    </location>
</feature>
<dbReference type="Gene3D" id="3.40.1090.10">
    <property type="entry name" value="Cytosolic phospholipase A2 catalytic domain"/>
    <property type="match status" value="2"/>
</dbReference>
<dbReference type="GO" id="GO:0016787">
    <property type="term" value="F:hydrolase activity"/>
    <property type="evidence" value="ECO:0007669"/>
    <property type="project" value="UniProtKB-UniRule"/>
</dbReference>
<evidence type="ECO:0000256" key="3">
    <source>
        <dbReference type="ARBA" id="ARBA00022963"/>
    </source>
</evidence>
<dbReference type="PROSITE" id="PS51635">
    <property type="entry name" value="PNPLA"/>
    <property type="match status" value="1"/>
</dbReference>
<feature type="active site" description="Proton acceptor" evidence="6">
    <location>
        <position position="237"/>
    </location>
</feature>
<dbReference type="InterPro" id="IPR002641">
    <property type="entry name" value="PNPLA_dom"/>
</dbReference>
<dbReference type="Pfam" id="PF01103">
    <property type="entry name" value="Omp85"/>
    <property type="match status" value="1"/>
</dbReference>
<feature type="signal peptide" evidence="7">
    <location>
        <begin position="1"/>
        <end position="32"/>
    </location>
</feature>
<dbReference type="GO" id="GO:0016042">
    <property type="term" value="P:lipid catabolic process"/>
    <property type="evidence" value="ECO:0007669"/>
    <property type="project" value="UniProtKB-UniRule"/>
</dbReference>
<dbReference type="STRING" id="993689.GCA_002077135_01044"/>
<evidence type="ECO:0000256" key="7">
    <source>
        <dbReference type="SAM" id="SignalP"/>
    </source>
</evidence>
<keyword evidence="2 6" id="KW-0378">Hydrolase</keyword>
<keyword evidence="5" id="KW-0472">Membrane</keyword>
<dbReference type="SUPFAM" id="SSF52151">
    <property type="entry name" value="FabD/lysophospholipase-like"/>
    <property type="match status" value="1"/>
</dbReference>
<proteinExistence type="predicted"/>
<evidence type="ECO:0000259" key="8">
    <source>
        <dbReference type="PROSITE" id="PS51635"/>
    </source>
</evidence>
<keyword evidence="10" id="KW-1185">Reference proteome</keyword>
<dbReference type="InterPro" id="IPR050301">
    <property type="entry name" value="NTE"/>
</dbReference>
<sequence length="766" mass="82258">MQTDLDTIMKHAIMLACALIGSLCVRVLPAHAAPVLAHTVAQPLQPDPSRPCAGGTALVLGGGGARGIAHIGVLEELQKLHVPVNCVVGTSMGAIVGGLYAAGYSPLQIDAMLHSVDWQQVFSDSPGRAALGMRAKDDELDRIGGIEFGVGRGGLKLPRGALEGQNLQQLLTRWLLPVWRTRDFDDLSLPFRAVATNIGSGQSVVLAQGDLPLAIRASISVPAVFAPVDLHGQLLVDGGISDNVPIGVARALGAARLIVVDVSAPLKPARDLNSPLAITDQMITVMMRQETERQLATLGPDDVLIRPDLGDLGSADFTHAYQAVAEGRKAAVALAPALRRFAVGRVAWQAWLARHRLPGGPAPVIDFVDVRGAQSRTAPLVADRMQGEVGKVFSAARVDAQIDRSYGEGSYERIDYQLVQRYGATGLQVTPVDKSWGPDFLRVGLSLSDDFSGNAGYQALVEYNLTGLDSLGREWRNRLSLGRVAGFQSELYQPFGPQAQFYARLYGGYRAINQPVVSGNTTLAQYRVGRLRAGAELGWDPTVDWRLRTGMQRGRDSFALNIGDPAVYPSFRTPFADVYAGVVHDNLDDADFPTRGWRSDLTYTAYLRALGGDADSDVARFSYDQVLWHDDRNTVLAGLRGQTEWGSGQVLQASGVLGGFLDLSGLTERALVGNQLAYGRLVGYRDLTGSGERIVGFPFYLGASLEAGNVWNTRSAINFNQLIYAGSAFIALKSPMGPIFFGVGHASGGHTTFYLSFGSLIRRQDP</sequence>
<feature type="active site" description="Nucleophile" evidence="6">
    <location>
        <position position="91"/>
    </location>
</feature>
<dbReference type="EMBL" id="MWQO01000023">
    <property type="protein sequence ID" value="THD10636.1"/>
    <property type="molecule type" value="Genomic_DNA"/>
</dbReference>
<evidence type="ECO:0000256" key="2">
    <source>
        <dbReference type="ARBA" id="ARBA00022801"/>
    </source>
</evidence>
<keyword evidence="4 6" id="KW-0443">Lipid metabolism</keyword>